<dbReference type="SMART" id="SM01413">
    <property type="entry name" value="Ribosomal_S19e"/>
    <property type="match status" value="1"/>
</dbReference>
<accession>A0A7T8KEX2</accession>
<dbReference type="PANTHER" id="PTHR11710:SF0">
    <property type="entry name" value="40S RIBOSOMAL PROTEIN S19"/>
    <property type="match status" value="1"/>
</dbReference>
<dbReference type="FunFam" id="1.10.10.10:FF:000118">
    <property type="entry name" value="40S ribosomal protein S19"/>
    <property type="match status" value="1"/>
</dbReference>
<proteinExistence type="inferred from homology"/>
<evidence type="ECO:0000313" key="5">
    <source>
        <dbReference type="Proteomes" id="UP000595437"/>
    </source>
</evidence>
<protein>
    <submittedName>
        <fullName evidence="4">40S ribosomal protein S19</fullName>
    </submittedName>
</protein>
<dbReference type="InterPro" id="IPR036390">
    <property type="entry name" value="WH_DNA-bd_sf"/>
</dbReference>
<dbReference type="GO" id="GO:0003735">
    <property type="term" value="F:structural constituent of ribosome"/>
    <property type="evidence" value="ECO:0007669"/>
    <property type="project" value="InterPro"/>
</dbReference>
<keyword evidence="3" id="KW-0687">Ribonucleoprotein</keyword>
<organism evidence="4 5">
    <name type="scientific">Caligus rogercresseyi</name>
    <name type="common">Sea louse</name>
    <dbReference type="NCBI Taxonomy" id="217165"/>
    <lineage>
        <taxon>Eukaryota</taxon>
        <taxon>Metazoa</taxon>
        <taxon>Ecdysozoa</taxon>
        <taxon>Arthropoda</taxon>
        <taxon>Crustacea</taxon>
        <taxon>Multicrustacea</taxon>
        <taxon>Hexanauplia</taxon>
        <taxon>Copepoda</taxon>
        <taxon>Siphonostomatoida</taxon>
        <taxon>Caligidae</taxon>
        <taxon>Caligus</taxon>
    </lineage>
</organism>
<comment type="similarity">
    <text evidence="1">Belongs to the eukaryotic ribosomal protein eS19 family.</text>
</comment>
<keyword evidence="5" id="KW-1185">Reference proteome</keyword>
<dbReference type="GO" id="GO:0003723">
    <property type="term" value="F:RNA binding"/>
    <property type="evidence" value="ECO:0007669"/>
    <property type="project" value="TreeGrafter"/>
</dbReference>
<dbReference type="Pfam" id="PF01090">
    <property type="entry name" value="Ribosomal_S19e"/>
    <property type="match status" value="1"/>
</dbReference>
<dbReference type="InterPro" id="IPR036388">
    <property type="entry name" value="WH-like_DNA-bd_sf"/>
</dbReference>
<dbReference type="SUPFAM" id="SSF46785">
    <property type="entry name" value="Winged helix' DNA-binding domain"/>
    <property type="match status" value="1"/>
</dbReference>
<evidence type="ECO:0000313" key="4">
    <source>
        <dbReference type="EMBL" id="QQP54581.1"/>
    </source>
</evidence>
<dbReference type="EMBL" id="CP045894">
    <property type="protein sequence ID" value="QQP54581.1"/>
    <property type="molecule type" value="Genomic_DNA"/>
</dbReference>
<dbReference type="PANTHER" id="PTHR11710">
    <property type="entry name" value="40S RIBOSOMAL PROTEIN S19"/>
    <property type="match status" value="1"/>
</dbReference>
<sequence>MVSVGVKDVDQQEFVKALAHFFKKSGKVNLPEYVDFVKTNIAKELAPYDEDWFYIRCASVARHIYIRSPVGVNTVRKIYGVRKNNGSCPSHWSRGSGTVARKALQTLEELKLVTKDGHGRVLTAQGRRDLDRIASQIKRAN</sequence>
<evidence type="ECO:0000256" key="2">
    <source>
        <dbReference type="ARBA" id="ARBA00022980"/>
    </source>
</evidence>
<dbReference type="Gene3D" id="1.10.10.10">
    <property type="entry name" value="Winged helix-like DNA-binding domain superfamily/Winged helix DNA-binding domain"/>
    <property type="match status" value="1"/>
</dbReference>
<dbReference type="GO" id="GO:0002181">
    <property type="term" value="P:cytoplasmic translation"/>
    <property type="evidence" value="ECO:0007669"/>
    <property type="project" value="UniProtKB-ARBA"/>
</dbReference>
<evidence type="ECO:0000256" key="3">
    <source>
        <dbReference type="ARBA" id="ARBA00023274"/>
    </source>
</evidence>
<dbReference type="InterPro" id="IPR001266">
    <property type="entry name" value="Ribosomal_eS19"/>
</dbReference>
<dbReference type="OrthoDB" id="428974at2759"/>
<dbReference type="PROSITE" id="PS00628">
    <property type="entry name" value="RIBOSOMAL_S19E"/>
    <property type="match status" value="1"/>
</dbReference>
<dbReference type="InterPro" id="IPR018277">
    <property type="entry name" value="Ribosomal_eS19_CS"/>
</dbReference>
<dbReference type="GO" id="GO:0000028">
    <property type="term" value="P:ribosomal small subunit assembly"/>
    <property type="evidence" value="ECO:0007669"/>
    <property type="project" value="TreeGrafter"/>
</dbReference>
<dbReference type="Proteomes" id="UP000595437">
    <property type="component" value="Chromosome 5"/>
</dbReference>
<reference evidence="5" key="1">
    <citation type="submission" date="2021-01" db="EMBL/GenBank/DDBJ databases">
        <title>Caligus Genome Assembly.</title>
        <authorList>
            <person name="Gallardo-Escarate C."/>
        </authorList>
    </citation>
    <scope>NUCLEOTIDE SEQUENCE [LARGE SCALE GENOMIC DNA]</scope>
</reference>
<evidence type="ECO:0000256" key="1">
    <source>
        <dbReference type="ARBA" id="ARBA00010014"/>
    </source>
</evidence>
<dbReference type="GO" id="GO:0022627">
    <property type="term" value="C:cytosolic small ribosomal subunit"/>
    <property type="evidence" value="ECO:0007669"/>
    <property type="project" value="TreeGrafter"/>
</dbReference>
<dbReference type="AlphaFoldDB" id="A0A7T8KEX2"/>
<keyword evidence="2 4" id="KW-0689">Ribosomal protein</keyword>
<name>A0A7T8KEX2_CALRO</name>
<gene>
    <name evidence="4" type="ORF">FKW44_007460</name>
</gene>